<evidence type="ECO:0000256" key="1">
    <source>
        <dbReference type="ARBA" id="ARBA00023125"/>
    </source>
</evidence>
<dbReference type="InterPro" id="IPR001387">
    <property type="entry name" value="Cro/C1-type_HTH"/>
</dbReference>
<evidence type="ECO:0000313" key="3">
    <source>
        <dbReference type="EMBL" id="PVY47670.1"/>
    </source>
</evidence>
<dbReference type="InterPro" id="IPR010982">
    <property type="entry name" value="Lambda_DNA-bd_dom_sf"/>
</dbReference>
<dbReference type="PROSITE" id="PS50943">
    <property type="entry name" value="HTH_CROC1"/>
    <property type="match status" value="1"/>
</dbReference>
<dbReference type="PANTHER" id="PTHR46558:SF11">
    <property type="entry name" value="HTH-TYPE TRANSCRIPTIONAL REGULATOR XRE"/>
    <property type="match status" value="1"/>
</dbReference>
<dbReference type="AlphaFoldDB" id="A0A2U1BG80"/>
<dbReference type="OrthoDB" id="9812239at2"/>
<dbReference type="CDD" id="cd00093">
    <property type="entry name" value="HTH_XRE"/>
    <property type="match status" value="1"/>
</dbReference>
<evidence type="ECO:0000313" key="4">
    <source>
        <dbReference type="Proteomes" id="UP000245778"/>
    </source>
</evidence>
<evidence type="ECO:0000259" key="2">
    <source>
        <dbReference type="PROSITE" id="PS50943"/>
    </source>
</evidence>
<reference evidence="3 4" key="1">
    <citation type="submission" date="2018-04" db="EMBL/GenBank/DDBJ databases">
        <title>Genomic Encyclopedia of Type Strains, Phase IV (KMG-IV): sequencing the most valuable type-strain genomes for metagenomic binning, comparative biology and taxonomic classification.</title>
        <authorList>
            <person name="Goeker M."/>
        </authorList>
    </citation>
    <scope>NUCLEOTIDE SEQUENCE [LARGE SCALE GENOMIC DNA]</scope>
    <source>
        <strain evidence="3 4">DSM 26588</strain>
    </source>
</reference>
<dbReference type="RefSeq" id="WP_116722374.1">
    <property type="nucleotide sequence ID" value="NZ_CALICV010000122.1"/>
</dbReference>
<dbReference type="GeneID" id="93230273"/>
<dbReference type="SMART" id="SM00530">
    <property type="entry name" value="HTH_XRE"/>
    <property type="match status" value="1"/>
</dbReference>
<feature type="domain" description="HTH cro/C1-type" evidence="2">
    <location>
        <begin position="7"/>
        <end position="60"/>
    </location>
</feature>
<dbReference type="Gene3D" id="1.10.260.40">
    <property type="entry name" value="lambda repressor-like DNA-binding domains"/>
    <property type="match status" value="1"/>
</dbReference>
<gene>
    <name evidence="3" type="ORF">C7373_10830</name>
</gene>
<sequence length="71" mass="8222">MVFNERIKQLRIEKKLTQAQVAAACGMTVRSYQRLEADAKPHYTGLLHLATFFEVSVDWLMGRTENRKVQP</sequence>
<keyword evidence="1" id="KW-0238">DNA-binding</keyword>
<dbReference type="EMBL" id="QEKK01000008">
    <property type="protein sequence ID" value="PVY47670.1"/>
    <property type="molecule type" value="Genomic_DNA"/>
</dbReference>
<protein>
    <submittedName>
        <fullName evidence="3">Helix-turn-helix protein</fullName>
    </submittedName>
</protein>
<organism evidence="3 4">
    <name type="scientific">Intestinimonas butyriciproducens</name>
    <dbReference type="NCBI Taxonomy" id="1297617"/>
    <lineage>
        <taxon>Bacteria</taxon>
        <taxon>Bacillati</taxon>
        <taxon>Bacillota</taxon>
        <taxon>Clostridia</taxon>
        <taxon>Eubacteriales</taxon>
        <taxon>Intestinimonas</taxon>
    </lineage>
</organism>
<accession>A0A2U1BG80</accession>
<dbReference type="GO" id="GO:0003677">
    <property type="term" value="F:DNA binding"/>
    <property type="evidence" value="ECO:0007669"/>
    <property type="project" value="UniProtKB-KW"/>
</dbReference>
<comment type="caution">
    <text evidence="3">The sequence shown here is derived from an EMBL/GenBank/DDBJ whole genome shotgun (WGS) entry which is preliminary data.</text>
</comment>
<proteinExistence type="predicted"/>
<dbReference type="Proteomes" id="UP000245778">
    <property type="component" value="Unassembled WGS sequence"/>
</dbReference>
<dbReference type="Pfam" id="PF01381">
    <property type="entry name" value="HTH_3"/>
    <property type="match status" value="1"/>
</dbReference>
<dbReference type="PANTHER" id="PTHR46558">
    <property type="entry name" value="TRACRIPTIONAL REGULATORY PROTEIN-RELATED-RELATED"/>
    <property type="match status" value="1"/>
</dbReference>
<dbReference type="SUPFAM" id="SSF47413">
    <property type="entry name" value="lambda repressor-like DNA-binding domains"/>
    <property type="match status" value="1"/>
</dbReference>
<name>A0A2U1BG80_9FIRM</name>